<dbReference type="AlphaFoldDB" id="A0A0F6TUS9"/>
<dbReference type="InterPro" id="IPR027417">
    <property type="entry name" value="P-loop_NTPase"/>
</dbReference>
<dbReference type="RefSeq" id="WP_046481288.1">
    <property type="nucleotide sequence ID" value="NZ_CP011132.1"/>
</dbReference>
<dbReference type="PATRIC" id="fig|1261127.3.peg.2024"/>
<gene>
    <name evidence="1" type="ORF">F384_09715</name>
</gene>
<dbReference type="Gene3D" id="3.40.50.300">
    <property type="entry name" value="P-loop containing nucleotide triphosphate hydrolases"/>
    <property type="match status" value="2"/>
</dbReference>
<dbReference type="EMBL" id="CP011132">
    <property type="protein sequence ID" value="AKE58909.1"/>
    <property type="molecule type" value="Genomic_DNA"/>
</dbReference>
<dbReference type="KEGG" id="cama:F384_09715"/>
<protein>
    <submittedName>
        <fullName evidence="1">Type VI secretion protein</fullName>
    </submittedName>
</protein>
<reference evidence="1 2" key="1">
    <citation type="journal article" date="2013" name="Appl. Microbiol. Biotechnol.">
        <title>Glycerol assimilation and production of 1,3-propanediol by Citrobacter amalonaticus Y19.</title>
        <authorList>
            <person name="Ainala S.K."/>
            <person name="Ashok S."/>
            <person name="Ko Y."/>
            <person name="Park S."/>
        </authorList>
    </citation>
    <scope>NUCLEOTIDE SEQUENCE [LARGE SCALE GENOMIC DNA]</scope>
    <source>
        <strain evidence="1 2">Y19</strain>
    </source>
</reference>
<organism evidence="1 2">
    <name type="scientific">Citrobacter amalonaticus Y19</name>
    <dbReference type="NCBI Taxonomy" id="1261127"/>
    <lineage>
        <taxon>Bacteria</taxon>
        <taxon>Pseudomonadati</taxon>
        <taxon>Pseudomonadota</taxon>
        <taxon>Gammaproteobacteria</taxon>
        <taxon>Enterobacterales</taxon>
        <taxon>Enterobacteriaceae</taxon>
        <taxon>Citrobacter</taxon>
    </lineage>
</organism>
<proteinExistence type="predicted"/>
<name>A0A0F6TUS9_CITAM</name>
<dbReference type="NCBIfam" id="TIGR03744">
    <property type="entry name" value="traC_PFL_4706"/>
    <property type="match status" value="1"/>
</dbReference>
<dbReference type="Proteomes" id="UP000034085">
    <property type="component" value="Chromosome"/>
</dbReference>
<dbReference type="HOGENOM" id="CLU_015628_0_0_6"/>
<dbReference type="SUPFAM" id="SSF52540">
    <property type="entry name" value="P-loop containing nucleoside triphosphate hydrolases"/>
    <property type="match status" value="1"/>
</dbReference>
<dbReference type="Pfam" id="PF11130">
    <property type="entry name" value="TraC_F_IV"/>
    <property type="match status" value="1"/>
</dbReference>
<dbReference type="OrthoDB" id="5555485at2"/>
<dbReference type="InterPro" id="IPR025955">
    <property type="entry name" value="TraC/Conjuga_ATPase"/>
</dbReference>
<dbReference type="InterPro" id="IPR022303">
    <property type="entry name" value="Conjug_Trfer_ATPase"/>
</dbReference>
<evidence type="ECO:0000313" key="1">
    <source>
        <dbReference type="EMBL" id="AKE58909.1"/>
    </source>
</evidence>
<accession>A0A0F6TUS9</accession>
<sequence length="900" mass="101423">MRENASRPRSGKLTQQAANAAYQKGPSFADLLPWVEFQDDSQTLLLDDGCSVAAIYDITPVGTEGRSRHYLEDVRDIVKDALQDSFDETDMHPWVIQFFCQNEDDFSGYMQKLRDYVTPEAKGSAFSEAWLDEMDRHLRSITRSGGLFLDDVVTKTPWRGQIRRTRMVVYRYLPAKMAHGEQSPEQALNNACERLVSALAGAGLTACRQNRTDISRWLVRWLNPAPVKDDRLAFYNTVTEPDVQETGVPPILNDFAENLLFSEPVSDAEKGLWYFDNLPHKVIVVDRLRKAPQPGHLTGETRRGDAVNALFDLLPESTVMSLTMVVHPQDLLEAHLNRLADRAIGENVDSEYTKSDCQEVKTWLKDGHKMYRSTLAFYLSASDISALNKQNRELNSVLLNAGLVPVQDGDEVVPLSSYLRWLPANFDPARDKRNLYTRFNFVQHIANLLPVFGRETGTGHPGISYFNRGGTPLDFDPLNKDDRSKNGHLLLLGPTGAGKSATLNGKIAQLMALHRPRLFIVEAGNSFGLTADYAKRYGLTVNKISLKPGSGVTLPLFADAWRLVEEPVSADIPDDEDQPEQDGDDQRDILGEMEITARLMITGGEVKEDARLTRPDRAMIRQAILDAARICHQAKRQTLTQDVRDALFTLAKAPTLPENRRVRAYEMAESMNMFCSGFEGELFNREGEPWPDADITLVDLATFAREGYEAQLAIAYISLINHINNIGERDQHLSRSIVNITDESHIITVNPLLARFLTKGSKMWRKLGIWLWLATQNLSDFPDDAKKLLNMIEWWELLVMPPEEVEQLERFKNLTQEQKQLLLSATKASGKYTEGVVLATKIEALFRVVPPSLFLALGMTEKHEKAERAQLMREQEISELDAAIQVAKRIDSLRGLNTFA</sequence>
<evidence type="ECO:0000313" key="2">
    <source>
        <dbReference type="Proteomes" id="UP000034085"/>
    </source>
</evidence>